<evidence type="ECO:0000259" key="3">
    <source>
        <dbReference type="PROSITE" id="PS50048"/>
    </source>
</evidence>
<feature type="compositionally biased region" description="Basic and acidic residues" evidence="2">
    <location>
        <begin position="74"/>
        <end position="84"/>
    </location>
</feature>
<organism evidence="4 5">
    <name type="scientific">Lophium mytilinum</name>
    <dbReference type="NCBI Taxonomy" id="390894"/>
    <lineage>
        <taxon>Eukaryota</taxon>
        <taxon>Fungi</taxon>
        <taxon>Dikarya</taxon>
        <taxon>Ascomycota</taxon>
        <taxon>Pezizomycotina</taxon>
        <taxon>Dothideomycetes</taxon>
        <taxon>Pleosporomycetidae</taxon>
        <taxon>Mytilinidiales</taxon>
        <taxon>Mytilinidiaceae</taxon>
        <taxon>Lophium</taxon>
    </lineage>
</organism>
<name>A0A6A6QPR1_9PEZI</name>
<evidence type="ECO:0000256" key="1">
    <source>
        <dbReference type="ARBA" id="ARBA00023242"/>
    </source>
</evidence>
<sequence>MAPSGTQGSTCQACRLRHVACDREIPSCSRCRAAGRPCTQRFNVRFSTRRAWTPRAKPQSPTAPRLSSSPSPRPDPENPREHSGKSPQSDPEPSGLVRWSSEPQSWPFEAPPADHESPLEHRITVGHVSSDCRQDHHIEQLSSPFTLTSEDASLLQYFGDFIGRPW</sequence>
<dbReference type="SUPFAM" id="SSF57701">
    <property type="entry name" value="Zn2/Cys6 DNA-binding domain"/>
    <property type="match status" value="1"/>
</dbReference>
<proteinExistence type="predicted"/>
<evidence type="ECO:0000313" key="4">
    <source>
        <dbReference type="EMBL" id="KAF2494116.1"/>
    </source>
</evidence>
<keyword evidence="5" id="KW-1185">Reference proteome</keyword>
<dbReference type="EMBL" id="MU004191">
    <property type="protein sequence ID" value="KAF2494116.1"/>
    <property type="molecule type" value="Genomic_DNA"/>
</dbReference>
<dbReference type="InterPro" id="IPR001138">
    <property type="entry name" value="Zn2Cys6_DnaBD"/>
</dbReference>
<dbReference type="InterPro" id="IPR036864">
    <property type="entry name" value="Zn2-C6_fun-type_DNA-bd_sf"/>
</dbReference>
<accession>A0A6A6QPR1</accession>
<dbReference type="GO" id="GO:0008270">
    <property type="term" value="F:zinc ion binding"/>
    <property type="evidence" value="ECO:0007669"/>
    <property type="project" value="InterPro"/>
</dbReference>
<feature type="region of interest" description="Disordered" evidence="2">
    <location>
        <begin position="43"/>
        <end position="117"/>
    </location>
</feature>
<dbReference type="PROSITE" id="PS50048">
    <property type="entry name" value="ZN2_CY6_FUNGAL_2"/>
    <property type="match status" value="1"/>
</dbReference>
<dbReference type="SMART" id="SM00066">
    <property type="entry name" value="GAL4"/>
    <property type="match status" value="1"/>
</dbReference>
<dbReference type="Pfam" id="PF00172">
    <property type="entry name" value="Zn_clus"/>
    <property type="match status" value="1"/>
</dbReference>
<evidence type="ECO:0000256" key="2">
    <source>
        <dbReference type="SAM" id="MobiDB-lite"/>
    </source>
</evidence>
<feature type="domain" description="Zn(2)-C6 fungal-type" evidence="3">
    <location>
        <begin position="10"/>
        <end position="40"/>
    </location>
</feature>
<gene>
    <name evidence="4" type="ORF">BU16DRAFT_65043</name>
</gene>
<dbReference type="CDD" id="cd00067">
    <property type="entry name" value="GAL4"/>
    <property type="match status" value="1"/>
</dbReference>
<dbReference type="AlphaFoldDB" id="A0A6A6QPR1"/>
<evidence type="ECO:0000313" key="5">
    <source>
        <dbReference type="Proteomes" id="UP000799750"/>
    </source>
</evidence>
<dbReference type="Proteomes" id="UP000799750">
    <property type="component" value="Unassembled WGS sequence"/>
</dbReference>
<dbReference type="PROSITE" id="PS00463">
    <property type="entry name" value="ZN2_CY6_FUNGAL_1"/>
    <property type="match status" value="1"/>
</dbReference>
<keyword evidence="1" id="KW-0539">Nucleus</keyword>
<dbReference type="GO" id="GO:0000981">
    <property type="term" value="F:DNA-binding transcription factor activity, RNA polymerase II-specific"/>
    <property type="evidence" value="ECO:0007669"/>
    <property type="project" value="InterPro"/>
</dbReference>
<dbReference type="OrthoDB" id="2740448at2759"/>
<feature type="compositionally biased region" description="Low complexity" evidence="2">
    <location>
        <begin position="60"/>
        <end position="70"/>
    </location>
</feature>
<dbReference type="Gene3D" id="4.10.240.10">
    <property type="entry name" value="Zn(2)-C6 fungal-type DNA-binding domain"/>
    <property type="match status" value="1"/>
</dbReference>
<protein>
    <recommendedName>
        <fullName evidence="3">Zn(2)-C6 fungal-type domain-containing protein</fullName>
    </recommendedName>
</protein>
<reference evidence="4" key="1">
    <citation type="journal article" date="2020" name="Stud. Mycol.">
        <title>101 Dothideomycetes genomes: a test case for predicting lifestyles and emergence of pathogens.</title>
        <authorList>
            <person name="Haridas S."/>
            <person name="Albert R."/>
            <person name="Binder M."/>
            <person name="Bloem J."/>
            <person name="Labutti K."/>
            <person name="Salamov A."/>
            <person name="Andreopoulos B."/>
            <person name="Baker S."/>
            <person name="Barry K."/>
            <person name="Bills G."/>
            <person name="Bluhm B."/>
            <person name="Cannon C."/>
            <person name="Castanera R."/>
            <person name="Culley D."/>
            <person name="Daum C."/>
            <person name="Ezra D."/>
            <person name="Gonzalez J."/>
            <person name="Henrissat B."/>
            <person name="Kuo A."/>
            <person name="Liang C."/>
            <person name="Lipzen A."/>
            <person name="Lutzoni F."/>
            <person name="Magnuson J."/>
            <person name="Mondo S."/>
            <person name="Nolan M."/>
            <person name="Ohm R."/>
            <person name="Pangilinan J."/>
            <person name="Park H.-J."/>
            <person name="Ramirez L."/>
            <person name="Alfaro M."/>
            <person name="Sun H."/>
            <person name="Tritt A."/>
            <person name="Yoshinaga Y."/>
            <person name="Zwiers L.-H."/>
            <person name="Turgeon B."/>
            <person name="Goodwin S."/>
            <person name="Spatafora J."/>
            <person name="Crous P."/>
            <person name="Grigoriev I."/>
        </authorList>
    </citation>
    <scope>NUCLEOTIDE SEQUENCE</scope>
    <source>
        <strain evidence="4">CBS 269.34</strain>
    </source>
</reference>